<dbReference type="SMART" id="SM00849">
    <property type="entry name" value="Lactamase_B"/>
    <property type="match status" value="1"/>
</dbReference>
<dbReference type="EMBL" id="JBHMBK010000074">
    <property type="protein sequence ID" value="MFB9691181.1"/>
    <property type="molecule type" value="Genomic_DNA"/>
</dbReference>
<name>A0ABV5UJ70_9PSEU</name>
<keyword evidence="2" id="KW-0479">Metal-binding</keyword>
<sequence length="275" mass="29457">MNFGSVFIDESMRLRGIQPGNRIAVPAQGFLLVGPHGPILVDAGYRDPSVLGAGGEIGPGQGFEEQLAAHGITPADLTCVIMTHLHRDHAGHLHRVPMTVPVVLNRSELGGACTGIQGRAYAKDDLHHLIDRLYTPGALRFLDLEYGATDEDLWPGITCRLSGGHTPGSIAVVVDTAEGQAYLCGDLFYDAEGALRSQPRDGFVAGVQPTYLVPDDPALSNNFTTSVRQEMAAVKAARRYRFVLPAHDDPGVLEHGRYVGRILGDIIPGQITPTP</sequence>
<evidence type="ECO:0000313" key="7">
    <source>
        <dbReference type="Proteomes" id="UP001589535"/>
    </source>
</evidence>
<dbReference type="SUPFAM" id="SSF56281">
    <property type="entry name" value="Metallo-hydrolase/oxidoreductase"/>
    <property type="match status" value="1"/>
</dbReference>
<gene>
    <name evidence="6" type="ORF">ACFFTO_44010</name>
</gene>
<evidence type="ECO:0000256" key="1">
    <source>
        <dbReference type="ARBA" id="ARBA00007749"/>
    </source>
</evidence>
<dbReference type="InterPro" id="IPR036866">
    <property type="entry name" value="RibonucZ/Hydroxyglut_hydro"/>
</dbReference>
<feature type="domain" description="Metallo-beta-lactamase" evidence="5">
    <location>
        <begin position="26"/>
        <end position="247"/>
    </location>
</feature>
<keyword evidence="4" id="KW-0862">Zinc</keyword>
<dbReference type="PANTHER" id="PTHR42978:SF3">
    <property type="entry name" value="BLR3078 PROTEIN"/>
    <property type="match status" value="1"/>
</dbReference>
<comment type="similarity">
    <text evidence="1">Belongs to the metallo-beta-lactamase superfamily.</text>
</comment>
<dbReference type="PANTHER" id="PTHR42978">
    <property type="entry name" value="QUORUM-QUENCHING LACTONASE YTNP-RELATED-RELATED"/>
    <property type="match status" value="1"/>
</dbReference>
<proteinExistence type="inferred from homology"/>
<organism evidence="6 7">
    <name type="scientific">Amycolatopsis plumensis</name>
    <dbReference type="NCBI Taxonomy" id="236508"/>
    <lineage>
        <taxon>Bacteria</taxon>
        <taxon>Bacillati</taxon>
        <taxon>Actinomycetota</taxon>
        <taxon>Actinomycetes</taxon>
        <taxon>Pseudonocardiales</taxon>
        <taxon>Pseudonocardiaceae</taxon>
        <taxon>Amycolatopsis</taxon>
    </lineage>
</organism>
<evidence type="ECO:0000313" key="6">
    <source>
        <dbReference type="EMBL" id="MFB9691181.1"/>
    </source>
</evidence>
<dbReference type="InterPro" id="IPR001279">
    <property type="entry name" value="Metallo-B-lactamas"/>
</dbReference>
<reference evidence="6 7" key="1">
    <citation type="submission" date="2024-09" db="EMBL/GenBank/DDBJ databases">
        <authorList>
            <person name="Sun Q."/>
            <person name="Mori K."/>
        </authorList>
    </citation>
    <scope>NUCLEOTIDE SEQUENCE [LARGE SCALE GENOMIC DNA]</scope>
    <source>
        <strain evidence="6 7">JCM 13852</strain>
    </source>
</reference>
<dbReference type="Pfam" id="PF00753">
    <property type="entry name" value="Lactamase_B"/>
    <property type="match status" value="1"/>
</dbReference>
<keyword evidence="3" id="KW-0378">Hydrolase</keyword>
<evidence type="ECO:0000256" key="4">
    <source>
        <dbReference type="ARBA" id="ARBA00022833"/>
    </source>
</evidence>
<comment type="caution">
    <text evidence="6">The sequence shown here is derived from an EMBL/GenBank/DDBJ whole genome shotgun (WGS) entry which is preliminary data.</text>
</comment>
<dbReference type="Gene3D" id="3.60.15.10">
    <property type="entry name" value="Ribonuclease Z/Hydroxyacylglutathione hydrolase-like"/>
    <property type="match status" value="1"/>
</dbReference>
<keyword evidence="7" id="KW-1185">Reference proteome</keyword>
<dbReference type="InterPro" id="IPR051013">
    <property type="entry name" value="MBL_superfamily_lactonases"/>
</dbReference>
<dbReference type="Proteomes" id="UP001589535">
    <property type="component" value="Unassembled WGS sequence"/>
</dbReference>
<evidence type="ECO:0000256" key="3">
    <source>
        <dbReference type="ARBA" id="ARBA00022801"/>
    </source>
</evidence>
<evidence type="ECO:0000256" key="2">
    <source>
        <dbReference type="ARBA" id="ARBA00022723"/>
    </source>
</evidence>
<accession>A0ABV5UJ70</accession>
<evidence type="ECO:0000259" key="5">
    <source>
        <dbReference type="SMART" id="SM00849"/>
    </source>
</evidence>
<protein>
    <submittedName>
        <fullName evidence="6">MBL fold metallo-hydrolase</fullName>
    </submittedName>
</protein>